<protein>
    <submittedName>
        <fullName evidence="1">Uncharacterized protein</fullName>
    </submittedName>
</protein>
<proteinExistence type="predicted"/>
<sequence length="27" mass="3139">MILGAARPKLSRSDFNLARHVLRKFLQ</sequence>
<accession>A0A2P2LXM0</accession>
<name>A0A2P2LXM0_RHIMU</name>
<dbReference type="AlphaFoldDB" id="A0A2P2LXM0"/>
<evidence type="ECO:0000313" key="1">
    <source>
        <dbReference type="EMBL" id="MBX22719.1"/>
    </source>
</evidence>
<organism evidence="1">
    <name type="scientific">Rhizophora mucronata</name>
    <name type="common">Asiatic mangrove</name>
    <dbReference type="NCBI Taxonomy" id="61149"/>
    <lineage>
        <taxon>Eukaryota</taxon>
        <taxon>Viridiplantae</taxon>
        <taxon>Streptophyta</taxon>
        <taxon>Embryophyta</taxon>
        <taxon>Tracheophyta</taxon>
        <taxon>Spermatophyta</taxon>
        <taxon>Magnoliopsida</taxon>
        <taxon>eudicotyledons</taxon>
        <taxon>Gunneridae</taxon>
        <taxon>Pentapetalae</taxon>
        <taxon>rosids</taxon>
        <taxon>fabids</taxon>
        <taxon>Malpighiales</taxon>
        <taxon>Rhizophoraceae</taxon>
        <taxon>Rhizophora</taxon>
    </lineage>
</organism>
<reference evidence="1" key="1">
    <citation type="submission" date="2018-02" db="EMBL/GenBank/DDBJ databases">
        <title>Rhizophora mucronata_Transcriptome.</title>
        <authorList>
            <person name="Meera S.P."/>
            <person name="Sreeshan A."/>
            <person name="Augustine A."/>
        </authorList>
    </citation>
    <scope>NUCLEOTIDE SEQUENCE</scope>
    <source>
        <tissue evidence="1">Leaf</tissue>
    </source>
</reference>
<dbReference type="EMBL" id="GGEC01042235">
    <property type="protein sequence ID" value="MBX22719.1"/>
    <property type="molecule type" value="Transcribed_RNA"/>
</dbReference>